<keyword evidence="4" id="KW-0808">Transferase</keyword>
<evidence type="ECO:0000256" key="2">
    <source>
        <dbReference type="ARBA" id="ARBA00012534"/>
    </source>
</evidence>
<gene>
    <name evidence="7" type="ORF">RM552_02850</name>
</gene>
<keyword evidence="5" id="KW-0949">S-adenosyl-L-methionine</keyword>
<dbReference type="InterPro" id="IPR050903">
    <property type="entry name" value="Bact_Chemotaxis_MeTrfase"/>
</dbReference>
<dbReference type="PANTHER" id="PTHR24422:SF21">
    <property type="entry name" value="CHEMOTAXIS PROTEIN METHYLTRANSFERASE 1"/>
    <property type="match status" value="1"/>
</dbReference>
<dbReference type="InterPro" id="IPR000780">
    <property type="entry name" value="CheR_MeTrfase"/>
</dbReference>
<keyword evidence="3" id="KW-0489">Methyltransferase</keyword>
<dbReference type="PANTHER" id="PTHR24422">
    <property type="entry name" value="CHEMOTAXIS PROTEIN METHYLTRANSFERASE"/>
    <property type="match status" value="1"/>
</dbReference>
<evidence type="ECO:0000313" key="8">
    <source>
        <dbReference type="Proteomes" id="UP001253545"/>
    </source>
</evidence>
<evidence type="ECO:0000313" key="7">
    <source>
        <dbReference type="EMBL" id="MDT0593782.1"/>
    </source>
</evidence>
<protein>
    <recommendedName>
        <fullName evidence="2">protein-glutamate O-methyltransferase</fullName>
        <ecNumber evidence="2">2.1.1.80</ecNumber>
    </recommendedName>
</protein>
<dbReference type="EC" id="2.1.1.80" evidence="2"/>
<dbReference type="SUPFAM" id="SSF47757">
    <property type="entry name" value="Chemotaxis receptor methyltransferase CheR, N-terminal domain"/>
    <property type="match status" value="1"/>
</dbReference>
<evidence type="ECO:0000256" key="1">
    <source>
        <dbReference type="ARBA" id="ARBA00001541"/>
    </source>
</evidence>
<dbReference type="InterPro" id="IPR022641">
    <property type="entry name" value="CheR_N"/>
</dbReference>
<organism evidence="7 8">
    <name type="scientific">Glaciecola petra</name>
    <dbReference type="NCBI Taxonomy" id="3075602"/>
    <lineage>
        <taxon>Bacteria</taxon>
        <taxon>Pseudomonadati</taxon>
        <taxon>Pseudomonadota</taxon>
        <taxon>Gammaproteobacteria</taxon>
        <taxon>Alteromonadales</taxon>
        <taxon>Alteromonadaceae</taxon>
        <taxon>Glaciecola</taxon>
    </lineage>
</organism>
<sequence length="274" mass="31099">MDTPLSPKSYALFADFLQKKLGIVLGNNRQYLVKSRLSGLLKNSNCADYDALISKLIQQSDIALTNESLELMTTNETFWFRDAYPFDLLQDNILPRLSDSQNTLRVWSSACSTGQEPYSIAMTIANYQKNNPGRFRNVEIVASDFNKRVLTQAKIGSYHEMALSRGLPAYYRQAFFEKIDDKHMQVNATIKSMVRFEQVNLLSSFKALGKFDVIFCRNVLIYFNGKQKTDILLKFAACMSTNAALMLGAAETIGGAEREFTMNSERKGLYYSRL</sequence>
<proteinExistence type="predicted"/>
<dbReference type="Pfam" id="PF03705">
    <property type="entry name" value="CheR_N"/>
    <property type="match status" value="1"/>
</dbReference>
<comment type="catalytic activity">
    <reaction evidence="1">
        <text>L-glutamyl-[protein] + S-adenosyl-L-methionine = [protein]-L-glutamate 5-O-methyl ester + S-adenosyl-L-homocysteine</text>
        <dbReference type="Rhea" id="RHEA:24452"/>
        <dbReference type="Rhea" id="RHEA-COMP:10208"/>
        <dbReference type="Rhea" id="RHEA-COMP:10311"/>
        <dbReference type="ChEBI" id="CHEBI:29973"/>
        <dbReference type="ChEBI" id="CHEBI:57856"/>
        <dbReference type="ChEBI" id="CHEBI:59789"/>
        <dbReference type="ChEBI" id="CHEBI:82795"/>
        <dbReference type="EC" id="2.1.1.80"/>
    </reaction>
</comment>
<reference evidence="7 8" key="1">
    <citation type="submission" date="2023-09" db="EMBL/GenBank/DDBJ databases">
        <authorList>
            <person name="Rey-Velasco X."/>
        </authorList>
    </citation>
    <scope>NUCLEOTIDE SEQUENCE [LARGE SCALE GENOMIC DNA]</scope>
    <source>
        <strain evidence="7 8">P117</strain>
    </source>
</reference>
<dbReference type="SUPFAM" id="SSF53335">
    <property type="entry name" value="S-adenosyl-L-methionine-dependent methyltransferases"/>
    <property type="match status" value="1"/>
</dbReference>
<evidence type="ECO:0000259" key="6">
    <source>
        <dbReference type="PROSITE" id="PS50123"/>
    </source>
</evidence>
<dbReference type="RefSeq" id="WP_311367280.1">
    <property type="nucleotide sequence ID" value="NZ_JAVRHX010000001.1"/>
</dbReference>
<dbReference type="InterPro" id="IPR036804">
    <property type="entry name" value="CheR_N_sf"/>
</dbReference>
<accession>A0ABU2ZQQ0</accession>
<dbReference type="Pfam" id="PF01739">
    <property type="entry name" value="CheR"/>
    <property type="match status" value="1"/>
</dbReference>
<evidence type="ECO:0000256" key="3">
    <source>
        <dbReference type="ARBA" id="ARBA00022603"/>
    </source>
</evidence>
<dbReference type="Proteomes" id="UP001253545">
    <property type="component" value="Unassembled WGS sequence"/>
</dbReference>
<evidence type="ECO:0000256" key="4">
    <source>
        <dbReference type="ARBA" id="ARBA00022679"/>
    </source>
</evidence>
<dbReference type="Gene3D" id="1.10.155.10">
    <property type="entry name" value="Chemotaxis receptor methyltransferase CheR, N-terminal domain"/>
    <property type="match status" value="1"/>
</dbReference>
<comment type="caution">
    <text evidence="7">The sequence shown here is derived from an EMBL/GenBank/DDBJ whole genome shotgun (WGS) entry which is preliminary data.</text>
</comment>
<dbReference type="InterPro" id="IPR029063">
    <property type="entry name" value="SAM-dependent_MTases_sf"/>
</dbReference>
<dbReference type="Gene3D" id="3.40.50.150">
    <property type="entry name" value="Vaccinia Virus protein VP39"/>
    <property type="match status" value="1"/>
</dbReference>
<feature type="domain" description="CheR-type methyltransferase" evidence="6">
    <location>
        <begin position="1"/>
        <end position="274"/>
    </location>
</feature>
<evidence type="ECO:0000256" key="5">
    <source>
        <dbReference type="ARBA" id="ARBA00022691"/>
    </source>
</evidence>
<name>A0ABU2ZQQ0_9ALTE</name>
<dbReference type="PRINTS" id="PR00996">
    <property type="entry name" value="CHERMTFRASE"/>
</dbReference>
<dbReference type="InterPro" id="IPR022642">
    <property type="entry name" value="CheR_C"/>
</dbReference>
<dbReference type="SMART" id="SM00138">
    <property type="entry name" value="MeTrc"/>
    <property type="match status" value="1"/>
</dbReference>
<dbReference type="PROSITE" id="PS50123">
    <property type="entry name" value="CHER"/>
    <property type="match status" value="1"/>
</dbReference>
<dbReference type="EMBL" id="JAVRHX010000001">
    <property type="protein sequence ID" value="MDT0593782.1"/>
    <property type="molecule type" value="Genomic_DNA"/>
</dbReference>
<keyword evidence="8" id="KW-1185">Reference proteome</keyword>